<evidence type="ECO:0000313" key="1">
    <source>
        <dbReference type="EMBL" id="KAI9509031.1"/>
    </source>
</evidence>
<gene>
    <name evidence="1" type="ORF">F5148DRAFT_1283366</name>
</gene>
<proteinExistence type="predicted"/>
<accession>A0ACC0UC13</accession>
<dbReference type="Proteomes" id="UP001207468">
    <property type="component" value="Unassembled WGS sequence"/>
</dbReference>
<dbReference type="EMBL" id="JAGFNK010000073">
    <property type="protein sequence ID" value="KAI9509031.1"/>
    <property type="molecule type" value="Genomic_DNA"/>
</dbReference>
<reference evidence="1" key="1">
    <citation type="submission" date="2021-03" db="EMBL/GenBank/DDBJ databases">
        <title>Evolutionary priming and transition to the ectomycorrhizal habit in an iconic lineage of mushroom-forming fungi: is preadaptation a requirement?</title>
        <authorList>
            <consortium name="DOE Joint Genome Institute"/>
            <person name="Looney B.P."/>
            <person name="Miyauchi S."/>
            <person name="Morin E."/>
            <person name="Drula E."/>
            <person name="Courty P.E."/>
            <person name="Chicoki N."/>
            <person name="Fauchery L."/>
            <person name="Kohler A."/>
            <person name="Kuo A."/>
            <person name="LaButti K."/>
            <person name="Pangilinan J."/>
            <person name="Lipzen A."/>
            <person name="Riley R."/>
            <person name="Andreopoulos W."/>
            <person name="He G."/>
            <person name="Johnson J."/>
            <person name="Barry K.W."/>
            <person name="Grigoriev I.V."/>
            <person name="Nagy L."/>
            <person name="Hibbett D."/>
            <person name="Henrissat B."/>
            <person name="Matheny P.B."/>
            <person name="Labbe J."/>
            <person name="Martin A.F."/>
        </authorList>
    </citation>
    <scope>NUCLEOTIDE SEQUENCE</scope>
    <source>
        <strain evidence="1">BPL698</strain>
    </source>
</reference>
<name>A0ACC0UC13_9AGAM</name>
<evidence type="ECO:0000313" key="2">
    <source>
        <dbReference type="Proteomes" id="UP001207468"/>
    </source>
</evidence>
<comment type="caution">
    <text evidence="1">The sequence shown here is derived from an EMBL/GenBank/DDBJ whole genome shotgun (WGS) entry which is preliminary data.</text>
</comment>
<sequence length="205" mass="22814">MSYNLRPNTNSRRARQTSAHGDASRAGRLPSVPATSSERARSCLTGQIHGGAGPRTMITDTSDIDSESGHASSGTQCHGRSNMKQERRPRQRANRGEGGIASACHEDGATLRSVGAAELHELTFKATHLDDEKLWEAELEAEVESIHEYYSRQEEVLKEAAVRLRRTFAEKLAMMQAEDYVIDNGWEVNSDYLPTEVDQDEIEQR</sequence>
<protein>
    <submittedName>
        <fullName evidence="1">Uncharacterized protein</fullName>
    </submittedName>
</protein>
<keyword evidence="2" id="KW-1185">Reference proteome</keyword>
<organism evidence="1 2">
    <name type="scientific">Russula earlei</name>
    <dbReference type="NCBI Taxonomy" id="71964"/>
    <lineage>
        <taxon>Eukaryota</taxon>
        <taxon>Fungi</taxon>
        <taxon>Dikarya</taxon>
        <taxon>Basidiomycota</taxon>
        <taxon>Agaricomycotina</taxon>
        <taxon>Agaricomycetes</taxon>
        <taxon>Russulales</taxon>
        <taxon>Russulaceae</taxon>
        <taxon>Russula</taxon>
    </lineage>
</organism>